<protein>
    <submittedName>
        <fullName evidence="3">N2-citryl-N6-acetyl-N6-hydroxylysine synthase</fullName>
    </submittedName>
</protein>
<evidence type="ECO:0000313" key="3">
    <source>
        <dbReference type="EMBL" id="SFR60032.1"/>
    </source>
</evidence>
<dbReference type="InterPro" id="IPR016181">
    <property type="entry name" value="Acyl_CoA_acyltransferase"/>
</dbReference>
<evidence type="ECO:0000259" key="2">
    <source>
        <dbReference type="SMART" id="SM01006"/>
    </source>
</evidence>
<keyword evidence="4" id="KW-1185">Reference proteome</keyword>
<dbReference type="RefSeq" id="WP_206675678.1">
    <property type="nucleotide sequence ID" value="NZ_FOYW01000001.1"/>
</dbReference>
<comment type="pathway">
    <text evidence="1">Siderophore biosynthesis.</text>
</comment>
<evidence type="ECO:0000313" key="4">
    <source>
        <dbReference type="Proteomes" id="UP000198644"/>
    </source>
</evidence>
<dbReference type="AlphaFoldDB" id="A0A1I6HZZ0"/>
<dbReference type="Proteomes" id="UP000198644">
    <property type="component" value="Unassembled WGS sequence"/>
</dbReference>
<dbReference type="PANTHER" id="PTHR31438:SF1">
    <property type="entry name" value="LYSINE N-ACYLTRANSFERASE C17G9.06C-RELATED"/>
    <property type="match status" value="1"/>
</dbReference>
<dbReference type="InterPro" id="IPR019432">
    <property type="entry name" value="Acyltransferase_MbtK/IucB-like"/>
</dbReference>
<dbReference type="PANTHER" id="PTHR31438">
    <property type="entry name" value="LYSINE N-ACYLTRANSFERASE C17G9.06C-RELATED"/>
    <property type="match status" value="1"/>
</dbReference>
<feature type="domain" description="Acyltransferase MbtK/IucB-like conserved" evidence="2">
    <location>
        <begin position="155"/>
        <end position="202"/>
    </location>
</feature>
<proteinExistence type="predicted"/>
<sequence length="324" mass="37418">MSPCPLNLNTRLSDDRSQVLLNDGPDQWLMNLESCGSSVRIRSCEGPVPSADQAPVLIDHLFHHLQPASLVLTPLMAEFLGADQPACLHLEDHGQLRRDAFYQTREHWLAPELLPVMPDVTTETGSITHPLRPKVGDEILYRRLVPALGKTVTLRQASASVDGEAFHRWQNDPRIARFWEYPFGRQELDTMLEERRADPHSLPLILEADGERVGYFECYYVREDRLGPYCDHFPWDQGMHMLVGERQFLGRSLTPVWLNTLSHFLFLREPRTTALWGEPRADNEALLAYLRTTTWEHRGEFDFPHKRAARLCNPRQSFFENTRL</sequence>
<dbReference type="GO" id="GO:0019290">
    <property type="term" value="P:siderophore biosynthetic process"/>
    <property type="evidence" value="ECO:0007669"/>
    <property type="project" value="InterPro"/>
</dbReference>
<dbReference type="SMART" id="SM01006">
    <property type="entry name" value="AlcB"/>
    <property type="match status" value="1"/>
</dbReference>
<dbReference type="EMBL" id="FOYW01000001">
    <property type="protein sequence ID" value="SFR60032.1"/>
    <property type="molecule type" value="Genomic_DNA"/>
</dbReference>
<gene>
    <name evidence="3" type="ORF">SAMN05216203_1692</name>
</gene>
<reference evidence="4" key="1">
    <citation type="submission" date="2016-10" db="EMBL/GenBank/DDBJ databases">
        <authorList>
            <person name="Varghese N."/>
            <person name="Submissions S."/>
        </authorList>
    </citation>
    <scope>NUCLEOTIDE SEQUENCE [LARGE SCALE GENOMIC DNA]</scope>
    <source>
        <strain evidence="4">CGMCC 1.9167</strain>
    </source>
</reference>
<organism evidence="3 4">
    <name type="scientific">Marinobacter daqiaonensis</name>
    <dbReference type="NCBI Taxonomy" id="650891"/>
    <lineage>
        <taxon>Bacteria</taxon>
        <taxon>Pseudomonadati</taxon>
        <taxon>Pseudomonadota</taxon>
        <taxon>Gammaproteobacteria</taxon>
        <taxon>Pseudomonadales</taxon>
        <taxon>Marinobacteraceae</taxon>
        <taxon>Marinobacter</taxon>
    </lineage>
</organism>
<dbReference type="STRING" id="650891.SAMN05216203_1692"/>
<dbReference type="Pfam" id="PF13523">
    <property type="entry name" value="Acetyltransf_8"/>
    <property type="match status" value="1"/>
</dbReference>
<name>A0A1I6HZZ0_9GAMM</name>
<evidence type="ECO:0000256" key="1">
    <source>
        <dbReference type="ARBA" id="ARBA00004924"/>
    </source>
</evidence>
<dbReference type="SUPFAM" id="SSF55729">
    <property type="entry name" value="Acyl-CoA N-acyltransferases (Nat)"/>
    <property type="match status" value="1"/>
</dbReference>
<dbReference type="Gene3D" id="3.40.630.30">
    <property type="match status" value="1"/>
</dbReference>
<dbReference type="GO" id="GO:0016410">
    <property type="term" value="F:N-acyltransferase activity"/>
    <property type="evidence" value="ECO:0007669"/>
    <property type="project" value="TreeGrafter"/>
</dbReference>
<accession>A0A1I6HZZ0</accession>